<evidence type="ECO:0000313" key="2">
    <source>
        <dbReference type="EMBL" id="KAL2525065.1"/>
    </source>
</evidence>
<reference evidence="3" key="1">
    <citation type="submission" date="2024-07" db="EMBL/GenBank/DDBJ databases">
        <title>Two chromosome-level genome assemblies of Korean endemic species Abeliophyllum distichum and Forsythia ovata (Oleaceae).</title>
        <authorList>
            <person name="Jang H."/>
        </authorList>
    </citation>
    <scope>NUCLEOTIDE SEQUENCE [LARGE SCALE GENOMIC DNA]</scope>
</reference>
<proteinExistence type="predicted"/>
<evidence type="ECO:0000313" key="3">
    <source>
        <dbReference type="Proteomes" id="UP001604336"/>
    </source>
</evidence>
<accession>A0ABD1UKH2</accession>
<organism evidence="2 3">
    <name type="scientific">Abeliophyllum distichum</name>
    <dbReference type="NCBI Taxonomy" id="126358"/>
    <lineage>
        <taxon>Eukaryota</taxon>
        <taxon>Viridiplantae</taxon>
        <taxon>Streptophyta</taxon>
        <taxon>Embryophyta</taxon>
        <taxon>Tracheophyta</taxon>
        <taxon>Spermatophyta</taxon>
        <taxon>Magnoliopsida</taxon>
        <taxon>eudicotyledons</taxon>
        <taxon>Gunneridae</taxon>
        <taxon>Pentapetalae</taxon>
        <taxon>asterids</taxon>
        <taxon>lamiids</taxon>
        <taxon>Lamiales</taxon>
        <taxon>Oleaceae</taxon>
        <taxon>Forsythieae</taxon>
        <taxon>Abeliophyllum</taxon>
    </lineage>
</organism>
<dbReference type="Proteomes" id="UP001604336">
    <property type="component" value="Unassembled WGS sequence"/>
</dbReference>
<evidence type="ECO:0000256" key="1">
    <source>
        <dbReference type="SAM" id="MobiDB-lite"/>
    </source>
</evidence>
<name>A0ABD1UKH2_9LAMI</name>
<dbReference type="AlphaFoldDB" id="A0ABD1UKH2"/>
<dbReference type="EMBL" id="JBFOLK010000003">
    <property type="protein sequence ID" value="KAL2525065.1"/>
    <property type="molecule type" value="Genomic_DNA"/>
</dbReference>
<sequence>MAKAFLKSTAMTLVNLTSLAIHTSIDEEQILHFRATKKDAEGTILKYDIVYMFDPVTELDEPLDPRSVVNNESQHEHTSRNNKGKGKQIAKLVKRALFSLRDSESS</sequence>
<gene>
    <name evidence="2" type="ORF">Adt_10119</name>
</gene>
<comment type="caution">
    <text evidence="2">The sequence shown here is derived from an EMBL/GenBank/DDBJ whole genome shotgun (WGS) entry which is preliminary data.</text>
</comment>
<protein>
    <submittedName>
        <fullName evidence="2">Uncharacterized protein</fullName>
    </submittedName>
</protein>
<feature type="region of interest" description="Disordered" evidence="1">
    <location>
        <begin position="63"/>
        <end position="88"/>
    </location>
</feature>
<keyword evidence="3" id="KW-1185">Reference proteome</keyword>